<dbReference type="Pfam" id="PF05585">
    <property type="entry name" value="DUF1758"/>
    <property type="match status" value="1"/>
</dbReference>
<dbReference type="InterPro" id="IPR021109">
    <property type="entry name" value="Peptidase_aspartic_dom_sf"/>
</dbReference>
<organism evidence="2 3">
    <name type="scientific">Molorchus minor</name>
    <dbReference type="NCBI Taxonomy" id="1323400"/>
    <lineage>
        <taxon>Eukaryota</taxon>
        <taxon>Metazoa</taxon>
        <taxon>Ecdysozoa</taxon>
        <taxon>Arthropoda</taxon>
        <taxon>Hexapoda</taxon>
        <taxon>Insecta</taxon>
        <taxon>Pterygota</taxon>
        <taxon>Neoptera</taxon>
        <taxon>Endopterygota</taxon>
        <taxon>Coleoptera</taxon>
        <taxon>Polyphaga</taxon>
        <taxon>Cucujiformia</taxon>
        <taxon>Chrysomeloidea</taxon>
        <taxon>Cerambycidae</taxon>
        <taxon>Lamiinae</taxon>
        <taxon>Monochamini</taxon>
        <taxon>Molorchus</taxon>
    </lineage>
</organism>
<sequence>MSEIADRDTLVQKRGRIKAKITRIETYVSLNENNMTIDVNEFVIRESMLVRAYEDYDVIQDTLESIEAEQEQDRVAVEGQYTTLHSKLKTIIQTRSRENNNTQSRLSNVGALSTAPVSQVKLPNINIPVFSGKYENYRPFIELFTALIDADIHLNNVQKLLYLKTVLKDEPLSMVNELPITDANYTVALDLLRKRYDVKLVTINCHIRGLLDAQVTKGNQGALRDFIVKIKQHYKALEALEVPVEHWDLILVHIMSSRLDFHTHRVYELERDPQVLPTCLALETLAPSEPKQKITTKSYHSVSDSNTGTTTQKRDFVIKNRLCFNCLGQRHTVNQCKSDGCRVCHGKHHTVLHDNKGRERNGSQGYSGQTKVTDNQEVNNQENGVAPSLSTSSVATIPLEVNSTQQKSCLLSNTNKQILLATALVNLIGYGGCKVEARALLDSGSQSSFITAEMANKLKAKLRNTNIRVSGLGQNGVRVSNTITIICESQKEPRKTISVVCGVLDKITCPLPHTYVDIKEINIPDDLSLADRNFYIPRGIDLLLGADVYFDIVQSGILRLGENLPVLQNSLFGWVIGGNVTSPQNHLSNVSVSLFSHSPTLEVLIPQFWRLEEVSNIRHMSPQDKIRGTDTLEKLMQLQGELTDLLKSGGFRLHKWNSNVKALLNSSQNDETKLHFQPENSTSKVLGISWNPTVDCFQISVPKVSDKTIFTKREVLRIIAQIFDPMGFVGPVIIVAKVLMQRLWCLKLEWDETLPPDVLVEWLKFYKQLSELTKLTLSRWNFMPGTIVSIQLIGFSDASMKAYGACLGKGGWVRRVRAGCQNDSLVLALIQSTADSREEHYSIDALWDSGRGFGAGNSAALRAYAPAATVKMLVNRKGGCVYSIKN</sequence>
<dbReference type="InterPro" id="IPR008042">
    <property type="entry name" value="Retrotrans_Pao"/>
</dbReference>
<dbReference type="PANTHER" id="PTHR47331">
    <property type="entry name" value="PHD-TYPE DOMAIN-CONTAINING PROTEIN"/>
    <property type="match status" value="1"/>
</dbReference>
<feature type="domain" description="DUF1758" evidence="1">
    <location>
        <begin position="432"/>
        <end position="566"/>
    </location>
</feature>
<keyword evidence="3" id="KW-1185">Reference proteome</keyword>
<gene>
    <name evidence="2" type="ORF">NQ317_013554</name>
</gene>
<evidence type="ECO:0000259" key="1">
    <source>
        <dbReference type="Pfam" id="PF05585"/>
    </source>
</evidence>
<dbReference type="Pfam" id="PF05380">
    <property type="entry name" value="Peptidase_A17"/>
    <property type="match status" value="1"/>
</dbReference>
<dbReference type="Proteomes" id="UP001162164">
    <property type="component" value="Unassembled WGS sequence"/>
</dbReference>
<dbReference type="InterPro" id="IPR005312">
    <property type="entry name" value="DUF1759"/>
</dbReference>
<dbReference type="InterPro" id="IPR008737">
    <property type="entry name" value="DUF1758"/>
</dbReference>
<dbReference type="Pfam" id="PF03564">
    <property type="entry name" value="DUF1759"/>
    <property type="match status" value="1"/>
</dbReference>
<proteinExistence type="predicted"/>
<dbReference type="Gene3D" id="2.40.70.10">
    <property type="entry name" value="Acid Proteases"/>
    <property type="match status" value="1"/>
</dbReference>
<dbReference type="EMBL" id="JAPWTJ010000286">
    <property type="protein sequence ID" value="KAJ8980119.1"/>
    <property type="molecule type" value="Genomic_DNA"/>
</dbReference>
<reference evidence="2" key="1">
    <citation type="journal article" date="2023" name="Insect Mol. Biol.">
        <title>Genome sequencing provides insights into the evolution of gene families encoding plant cell wall-degrading enzymes in longhorned beetles.</title>
        <authorList>
            <person name="Shin N.R."/>
            <person name="Okamura Y."/>
            <person name="Kirsch R."/>
            <person name="Pauchet Y."/>
        </authorList>
    </citation>
    <scope>NUCLEOTIDE SEQUENCE</scope>
    <source>
        <strain evidence="2">MMC_N1</strain>
    </source>
</reference>
<accession>A0ABQ9JPC0</accession>
<evidence type="ECO:0000313" key="2">
    <source>
        <dbReference type="EMBL" id="KAJ8980119.1"/>
    </source>
</evidence>
<protein>
    <recommendedName>
        <fullName evidence="1">DUF1758 domain-containing protein</fullName>
    </recommendedName>
</protein>
<name>A0ABQ9JPC0_9CUCU</name>
<evidence type="ECO:0000313" key="3">
    <source>
        <dbReference type="Proteomes" id="UP001162164"/>
    </source>
</evidence>
<comment type="caution">
    <text evidence="2">The sequence shown here is derived from an EMBL/GenBank/DDBJ whole genome shotgun (WGS) entry which is preliminary data.</text>
</comment>